<name>A0A412PEC8_9FIRM</name>
<sequence length="284" mass="32047">MKYQNITYSHEHPRIDLSVGKNDPDCLLNGYLDCIDELKDIRAKGVTRWVDCSNHGIGVDWQNNKKIFEEVGIEIINSTGFYKTPFMPDYVSTASVEELAQIMLEDIAKGAKVIGEIGTSKNEWTDDEHKVFEATVIAQKKTNVVIITHTTLGTLIKEQVDFFLENGINPKKVIISHVALSNDLDAIRYALQKGFNVAFDTIGKTKYLPDETRVQFMKTLIQEGYMHQLLMSMDITRQSHLKKNGGVGYAYLLDTFIPMLEQAGISEDTITTITSKNFTEILEA</sequence>
<dbReference type="PANTHER" id="PTHR10819">
    <property type="entry name" value="PHOSPHOTRIESTERASE-RELATED"/>
    <property type="match status" value="1"/>
</dbReference>
<keyword evidence="2" id="KW-0378">Hydrolase</keyword>
<dbReference type="AlphaFoldDB" id="A0A412PEC8"/>
<protein>
    <submittedName>
        <fullName evidence="5">Phosphotriesterase-related protein</fullName>
    </submittedName>
</protein>
<comment type="caution">
    <text evidence="5">The sequence shown here is derived from an EMBL/GenBank/DDBJ whole genome shotgun (WGS) entry which is preliminary data.</text>
</comment>
<dbReference type="GO" id="GO:0016787">
    <property type="term" value="F:hydrolase activity"/>
    <property type="evidence" value="ECO:0007669"/>
    <property type="project" value="UniProtKB-KW"/>
</dbReference>
<feature type="binding site" evidence="3">
    <location>
        <position position="116"/>
    </location>
    <ligand>
        <name>a divalent metal cation</name>
        <dbReference type="ChEBI" id="CHEBI:60240"/>
        <label>1</label>
    </ligand>
</feature>
<accession>A0A412PEC8</accession>
<feature type="binding site" evidence="3">
    <location>
        <position position="116"/>
    </location>
    <ligand>
        <name>a divalent metal cation</name>
        <dbReference type="ChEBI" id="CHEBI:60240"/>
        <label>2</label>
    </ligand>
</feature>
<dbReference type="PROSITE" id="PS51347">
    <property type="entry name" value="PHOSPHOTRIESTERASE_2"/>
    <property type="match status" value="1"/>
</dbReference>
<keyword evidence="1 3" id="KW-0479">Metal-binding</keyword>
<dbReference type="PIRSF" id="PIRSF016839">
    <property type="entry name" value="PhP"/>
    <property type="match status" value="1"/>
</dbReference>
<dbReference type="EMBL" id="QRWX01000002">
    <property type="protein sequence ID" value="RGT55969.1"/>
    <property type="molecule type" value="Genomic_DNA"/>
</dbReference>
<comment type="cofactor">
    <cofactor evidence="3">
        <name>a divalent metal cation</name>
        <dbReference type="ChEBI" id="CHEBI:60240"/>
    </cofactor>
    <text evidence="3">Binds 2 divalent metal cations per subunit.</text>
</comment>
<proteinExistence type="inferred from homology"/>
<feature type="binding site" evidence="3">
    <location>
        <position position="10"/>
    </location>
    <ligand>
        <name>a divalent metal cation</name>
        <dbReference type="ChEBI" id="CHEBI:60240"/>
        <label>1</label>
    </ligand>
</feature>
<dbReference type="PANTHER" id="PTHR10819:SF3">
    <property type="entry name" value="PHOSPHOTRIESTERASE-RELATED PROTEIN"/>
    <property type="match status" value="1"/>
</dbReference>
<comment type="caution">
    <text evidence="4">Lacks conserved residue(s) required for the propagation of feature annotation.</text>
</comment>
<dbReference type="SUPFAM" id="SSF51556">
    <property type="entry name" value="Metallo-dependent hydrolases"/>
    <property type="match status" value="1"/>
</dbReference>
<gene>
    <name evidence="5" type="ORF">DWX20_03950</name>
</gene>
<evidence type="ECO:0000256" key="2">
    <source>
        <dbReference type="ARBA" id="ARBA00022801"/>
    </source>
</evidence>
<evidence type="ECO:0000256" key="3">
    <source>
        <dbReference type="PIRSR" id="PIRSR601559-52"/>
    </source>
</evidence>
<feature type="binding site" evidence="3">
    <location>
        <position position="234"/>
    </location>
    <ligand>
        <name>a divalent metal cation</name>
        <dbReference type="ChEBI" id="CHEBI:60240"/>
        <label>1</label>
    </ligand>
</feature>
<dbReference type="RefSeq" id="WP_118764574.1">
    <property type="nucleotide sequence ID" value="NZ_CABJCF010000002.1"/>
</dbReference>
<feature type="binding site" evidence="3">
    <location>
        <position position="177"/>
    </location>
    <ligand>
        <name>a divalent metal cation</name>
        <dbReference type="ChEBI" id="CHEBI:60240"/>
        <label>2</label>
    </ligand>
</feature>
<reference evidence="5 6" key="1">
    <citation type="submission" date="2018-08" db="EMBL/GenBank/DDBJ databases">
        <title>A genome reference for cultivated species of the human gut microbiota.</title>
        <authorList>
            <person name="Zou Y."/>
            <person name="Xue W."/>
            <person name="Luo G."/>
        </authorList>
    </citation>
    <scope>NUCLEOTIDE SEQUENCE [LARGE SCALE GENOMIC DNA]</scope>
    <source>
        <strain evidence="5 6">AF18-46</strain>
    </source>
</reference>
<dbReference type="InterPro" id="IPR001559">
    <property type="entry name" value="Phosphotriesterase"/>
</dbReference>
<feature type="binding site" evidence="3">
    <location>
        <position position="149"/>
    </location>
    <ligand>
        <name>a divalent metal cation</name>
        <dbReference type="ChEBI" id="CHEBI:60240"/>
        <label>2</label>
    </ligand>
</feature>
<dbReference type="InterPro" id="IPR032466">
    <property type="entry name" value="Metal_Hydrolase"/>
</dbReference>
<dbReference type="Pfam" id="PF02126">
    <property type="entry name" value="PTE"/>
    <property type="match status" value="1"/>
</dbReference>
<dbReference type="GO" id="GO:0008270">
    <property type="term" value="F:zinc ion binding"/>
    <property type="evidence" value="ECO:0007669"/>
    <property type="project" value="InterPro"/>
</dbReference>
<dbReference type="Proteomes" id="UP000284731">
    <property type="component" value="Unassembled WGS sequence"/>
</dbReference>
<dbReference type="Gene3D" id="3.20.20.140">
    <property type="entry name" value="Metal-dependent hydrolases"/>
    <property type="match status" value="1"/>
</dbReference>
<comment type="similarity">
    <text evidence="4">Belongs to the metallo-dependent hydrolases superfamily. Phosphotriesterase family.</text>
</comment>
<evidence type="ECO:0000256" key="1">
    <source>
        <dbReference type="ARBA" id="ARBA00022723"/>
    </source>
</evidence>
<organism evidence="5 6">
    <name type="scientific">Solobacterium moorei</name>
    <dbReference type="NCBI Taxonomy" id="102148"/>
    <lineage>
        <taxon>Bacteria</taxon>
        <taxon>Bacillati</taxon>
        <taxon>Bacillota</taxon>
        <taxon>Erysipelotrichia</taxon>
        <taxon>Erysipelotrichales</taxon>
        <taxon>Erysipelotrichaceae</taxon>
        <taxon>Solobacterium</taxon>
    </lineage>
</organism>
<feature type="binding site" evidence="3">
    <location>
        <position position="12"/>
    </location>
    <ligand>
        <name>a divalent metal cation</name>
        <dbReference type="ChEBI" id="CHEBI:60240"/>
        <label>1</label>
    </ligand>
</feature>
<evidence type="ECO:0000313" key="5">
    <source>
        <dbReference type="EMBL" id="RGT55969.1"/>
    </source>
</evidence>
<evidence type="ECO:0000256" key="4">
    <source>
        <dbReference type="PROSITE-ProRule" id="PRU00679"/>
    </source>
</evidence>
<evidence type="ECO:0000313" key="6">
    <source>
        <dbReference type="Proteomes" id="UP000284731"/>
    </source>
</evidence>